<proteinExistence type="predicted"/>
<organism evidence="2 3">
    <name type="scientific">Dyella nitratireducens</name>
    <dbReference type="NCBI Taxonomy" id="1849580"/>
    <lineage>
        <taxon>Bacteria</taxon>
        <taxon>Pseudomonadati</taxon>
        <taxon>Pseudomonadota</taxon>
        <taxon>Gammaproteobacteria</taxon>
        <taxon>Lysobacterales</taxon>
        <taxon>Rhodanobacteraceae</taxon>
        <taxon>Dyella</taxon>
    </lineage>
</organism>
<dbReference type="RefSeq" id="WP_188793111.1">
    <property type="nucleotide sequence ID" value="NZ_BMJA01000001.1"/>
</dbReference>
<evidence type="ECO:0000313" key="2">
    <source>
        <dbReference type="EMBL" id="GGA23480.1"/>
    </source>
</evidence>
<comment type="caution">
    <text evidence="2">The sequence shown here is derived from an EMBL/GenBank/DDBJ whole genome shotgun (WGS) entry which is preliminary data.</text>
</comment>
<gene>
    <name evidence="2" type="ORF">GCM10010981_09750</name>
</gene>
<dbReference type="EMBL" id="BMJA01000001">
    <property type="protein sequence ID" value="GGA23480.1"/>
    <property type="molecule type" value="Genomic_DNA"/>
</dbReference>
<accession>A0ABQ1FN46</accession>
<evidence type="ECO:0000313" key="3">
    <source>
        <dbReference type="Proteomes" id="UP000620046"/>
    </source>
</evidence>
<feature type="coiled-coil region" evidence="1">
    <location>
        <begin position="61"/>
        <end position="120"/>
    </location>
</feature>
<keyword evidence="3" id="KW-1185">Reference proteome</keyword>
<dbReference type="Proteomes" id="UP000620046">
    <property type="component" value="Unassembled WGS sequence"/>
</dbReference>
<protein>
    <submittedName>
        <fullName evidence="2">Uncharacterized protein</fullName>
    </submittedName>
</protein>
<reference evidence="3" key="1">
    <citation type="journal article" date="2019" name="Int. J. Syst. Evol. Microbiol.">
        <title>The Global Catalogue of Microorganisms (GCM) 10K type strain sequencing project: providing services to taxonomists for standard genome sequencing and annotation.</title>
        <authorList>
            <consortium name="The Broad Institute Genomics Platform"/>
            <consortium name="The Broad Institute Genome Sequencing Center for Infectious Disease"/>
            <person name="Wu L."/>
            <person name="Ma J."/>
        </authorList>
    </citation>
    <scope>NUCLEOTIDE SEQUENCE [LARGE SCALE GENOMIC DNA]</scope>
    <source>
        <strain evidence="3">CGMCC 1.15439</strain>
    </source>
</reference>
<keyword evidence="1" id="KW-0175">Coiled coil</keyword>
<name>A0ABQ1FN46_9GAMM</name>
<evidence type="ECO:0000256" key="1">
    <source>
        <dbReference type="SAM" id="Coils"/>
    </source>
</evidence>
<sequence>MTLSTGIDIPAITNPADQVKPIDVWSDTYLDQFAGRLNNVLNSINVALNSHTSSVNRWAILEKLIAMQSELLEEAEALADAAAAGDPGAASKLQVVMHLLEEVSKAIQNVEQSLHSTADNAIQTIGR</sequence>